<evidence type="ECO:0000256" key="3">
    <source>
        <dbReference type="ARBA" id="ARBA00022927"/>
    </source>
</evidence>
<dbReference type="PANTHER" id="PTHR13149:SF0">
    <property type="entry name" value="VACUOLAR PROTEIN-SORTING-ASSOCIATED PROTEIN 25"/>
    <property type="match status" value="1"/>
</dbReference>
<dbReference type="InterPro" id="IPR036388">
    <property type="entry name" value="WH-like_DNA-bd_sf"/>
</dbReference>
<dbReference type="Gene3D" id="1.10.10.570">
    <property type="entry name" value="Winged helix' DNA-binding domain. Chain C. Domain 1"/>
    <property type="match status" value="1"/>
</dbReference>
<evidence type="ECO:0000256" key="2">
    <source>
        <dbReference type="ARBA" id="ARBA00022448"/>
    </source>
</evidence>
<dbReference type="InterPro" id="IPR014041">
    <property type="entry name" value="ESCRT-II_cplx_Vps25-sub_N"/>
</dbReference>
<dbReference type="Proteomes" id="UP000186817">
    <property type="component" value="Unassembled WGS sequence"/>
</dbReference>
<dbReference type="InterPro" id="IPR036390">
    <property type="entry name" value="WH_DNA-bd_sf"/>
</dbReference>
<dbReference type="PANTHER" id="PTHR13149">
    <property type="entry name" value="VACUOLAR PROTEIN SORTING-ASSOCIATED PROTEIN VPS25"/>
    <property type="match status" value="1"/>
</dbReference>
<dbReference type="Pfam" id="PF05871">
    <property type="entry name" value="ESCRT-II"/>
    <property type="match status" value="1"/>
</dbReference>
<evidence type="ECO:0000313" key="5">
    <source>
        <dbReference type="Proteomes" id="UP000186817"/>
    </source>
</evidence>
<accession>A0A1Q9EKV8</accession>
<organism evidence="4 5">
    <name type="scientific">Symbiodinium microadriaticum</name>
    <name type="common">Dinoflagellate</name>
    <name type="synonym">Zooxanthella microadriatica</name>
    <dbReference type="NCBI Taxonomy" id="2951"/>
    <lineage>
        <taxon>Eukaryota</taxon>
        <taxon>Sar</taxon>
        <taxon>Alveolata</taxon>
        <taxon>Dinophyceae</taxon>
        <taxon>Suessiales</taxon>
        <taxon>Symbiodiniaceae</taxon>
        <taxon>Symbiodinium</taxon>
    </lineage>
</organism>
<evidence type="ECO:0000256" key="1">
    <source>
        <dbReference type="ARBA" id="ARBA00009674"/>
    </source>
</evidence>
<dbReference type="GO" id="GO:0043328">
    <property type="term" value="P:protein transport to vacuole involved in ubiquitin-dependent protein catabolic process via the multivesicular body sorting pathway"/>
    <property type="evidence" value="ECO:0007669"/>
    <property type="project" value="TreeGrafter"/>
</dbReference>
<dbReference type="GO" id="GO:0042803">
    <property type="term" value="F:protein homodimerization activity"/>
    <property type="evidence" value="ECO:0007669"/>
    <property type="project" value="TreeGrafter"/>
</dbReference>
<dbReference type="OMA" id="TRCLIMW"/>
<proteinExistence type="inferred from homology"/>
<keyword evidence="3" id="KW-0653">Protein transport</keyword>
<dbReference type="EMBL" id="LSRX01000126">
    <property type="protein sequence ID" value="OLQ08018.1"/>
    <property type="molecule type" value="Genomic_DNA"/>
</dbReference>
<name>A0A1Q9EKV8_SYMMI</name>
<protein>
    <submittedName>
        <fullName evidence="4">Vacuolar protein sorting-associated protein 25</fullName>
    </submittedName>
</protein>
<dbReference type="GO" id="GO:0005198">
    <property type="term" value="F:structural molecule activity"/>
    <property type="evidence" value="ECO:0007669"/>
    <property type="project" value="TreeGrafter"/>
</dbReference>
<keyword evidence="5" id="KW-1185">Reference proteome</keyword>
<dbReference type="GO" id="GO:0000814">
    <property type="term" value="C:ESCRT II complex"/>
    <property type="evidence" value="ECO:0007669"/>
    <property type="project" value="InterPro"/>
</dbReference>
<gene>
    <name evidence="4" type="primary">VPS25</name>
    <name evidence="4" type="ORF">AK812_SmicGene8528</name>
</gene>
<sequence>MAADAKDFQFPPFYSLPPFFTLQPNATVRAKQMELWTQFVCDYCRFHRVFMLDISESSAIFKNAEIQRQLAGDARKALAKHLVETGAAAWADDDGNGGKPRSERLLIFWRSPSAWADQLLNWAQEMGLIGSVETVQSLMDGEAAEGQEFFGAPRELIMVALQELSRRGRATIFRGGSGSEGVKFLPVELSERMVVDWASRRDTGFSIKGEHFDDFCYAAISVWSVLWLVLTGPEFVPCPVLWWFMYPRQKRLVLKDLQHDEAGDELWDAPPR</sequence>
<dbReference type="AlphaFoldDB" id="A0A1Q9EKV8"/>
<dbReference type="SUPFAM" id="SSF46785">
    <property type="entry name" value="Winged helix' DNA-binding domain"/>
    <property type="match status" value="2"/>
</dbReference>
<comment type="similarity">
    <text evidence="1">Belongs to the VPS25 family.</text>
</comment>
<keyword evidence="2" id="KW-0813">Transport</keyword>
<comment type="caution">
    <text evidence="4">The sequence shown here is derived from an EMBL/GenBank/DDBJ whole genome shotgun (WGS) entry which is preliminary data.</text>
</comment>
<dbReference type="InterPro" id="IPR008570">
    <property type="entry name" value="ESCRT-II_cplx_Vps25-sub"/>
</dbReference>
<evidence type="ECO:0000313" key="4">
    <source>
        <dbReference type="EMBL" id="OLQ08018.1"/>
    </source>
</evidence>
<dbReference type="OrthoDB" id="245150at2759"/>
<dbReference type="Gene3D" id="1.10.10.10">
    <property type="entry name" value="Winged helix-like DNA-binding domain superfamily/Winged helix DNA-binding domain"/>
    <property type="match status" value="1"/>
</dbReference>
<reference evidence="4 5" key="1">
    <citation type="submission" date="2016-02" db="EMBL/GenBank/DDBJ databases">
        <title>Genome analysis of coral dinoflagellate symbionts highlights evolutionary adaptations to a symbiotic lifestyle.</title>
        <authorList>
            <person name="Aranda M."/>
            <person name="Li Y."/>
            <person name="Liew Y.J."/>
            <person name="Baumgarten S."/>
            <person name="Simakov O."/>
            <person name="Wilson M."/>
            <person name="Piel J."/>
            <person name="Ashoor H."/>
            <person name="Bougouffa S."/>
            <person name="Bajic V.B."/>
            <person name="Ryu T."/>
            <person name="Ravasi T."/>
            <person name="Bayer T."/>
            <person name="Micklem G."/>
            <person name="Kim H."/>
            <person name="Bhak J."/>
            <person name="Lajeunesse T.C."/>
            <person name="Voolstra C.R."/>
        </authorList>
    </citation>
    <scope>NUCLEOTIDE SEQUENCE [LARGE SCALE GENOMIC DNA]</scope>
    <source>
        <strain evidence="4 5">CCMP2467</strain>
    </source>
</reference>